<organism evidence="5 6">
    <name type="scientific">Paenibacillus cremeus</name>
    <dbReference type="NCBI Taxonomy" id="2163881"/>
    <lineage>
        <taxon>Bacteria</taxon>
        <taxon>Bacillati</taxon>
        <taxon>Bacillota</taxon>
        <taxon>Bacilli</taxon>
        <taxon>Bacillales</taxon>
        <taxon>Paenibacillaceae</taxon>
        <taxon>Paenibacillus</taxon>
    </lineage>
</organism>
<dbReference type="EMBL" id="VNJI01000024">
    <property type="protein sequence ID" value="TVY08395.1"/>
    <property type="molecule type" value="Genomic_DNA"/>
</dbReference>
<protein>
    <recommendedName>
        <fullName evidence="4">Carbohydrate kinase FGGY N-terminal domain-containing protein</fullName>
    </recommendedName>
</protein>
<dbReference type="Gene3D" id="3.30.420.40">
    <property type="match status" value="2"/>
</dbReference>
<keyword evidence="6" id="KW-1185">Reference proteome</keyword>
<dbReference type="CDD" id="cd07777">
    <property type="entry name" value="ASKHA_NBD_FGGY_SHK"/>
    <property type="match status" value="1"/>
</dbReference>
<keyword evidence="2" id="KW-0808">Transferase</keyword>
<feature type="domain" description="Carbohydrate kinase FGGY N-terminal" evidence="4">
    <location>
        <begin position="4"/>
        <end position="235"/>
    </location>
</feature>
<proteinExistence type="inferred from homology"/>
<evidence type="ECO:0000259" key="4">
    <source>
        <dbReference type="Pfam" id="PF00370"/>
    </source>
</evidence>
<reference evidence="5 6" key="1">
    <citation type="submission" date="2019-07" db="EMBL/GenBank/DDBJ databases">
        <authorList>
            <person name="Kim J."/>
        </authorList>
    </citation>
    <scope>NUCLEOTIDE SEQUENCE [LARGE SCALE GENOMIC DNA]</scope>
    <source>
        <strain evidence="5 6">JC52</strain>
    </source>
</reference>
<gene>
    <name evidence="5" type="ORF">FPZ49_19345</name>
</gene>
<comment type="similarity">
    <text evidence="1">Belongs to the FGGY kinase family.</text>
</comment>
<evidence type="ECO:0000313" key="5">
    <source>
        <dbReference type="EMBL" id="TVY08395.1"/>
    </source>
</evidence>
<dbReference type="PIRSF" id="PIRSF000538">
    <property type="entry name" value="GlpK"/>
    <property type="match status" value="1"/>
</dbReference>
<keyword evidence="3" id="KW-0418">Kinase</keyword>
<dbReference type="SUPFAM" id="SSF53067">
    <property type="entry name" value="Actin-like ATPase domain"/>
    <property type="match status" value="2"/>
</dbReference>
<dbReference type="AlphaFoldDB" id="A0A559K8D4"/>
<dbReference type="GO" id="GO:0050277">
    <property type="term" value="F:sedoheptulokinase activity"/>
    <property type="evidence" value="ECO:0007669"/>
    <property type="project" value="TreeGrafter"/>
</dbReference>
<dbReference type="InterPro" id="IPR043129">
    <property type="entry name" value="ATPase_NBD"/>
</dbReference>
<dbReference type="PANTHER" id="PTHR10196">
    <property type="entry name" value="SUGAR KINASE"/>
    <property type="match status" value="1"/>
</dbReference>
<dbReference type="RefSeq" id="WP_144849931.1">
    <property type="nucleotide sequence ID" value="NZ_VNJI01000024.1"/>
</dbReference>
<dbReference type="Proteomes" id="UP000317036">
    <property type="component" value="Unassembled WGS sequence"/>
</dbReference>
<dbReference type="Pfam" id="PF00370">
    <property type="entry name" value="FGGY_N"/>
    <property type="match status" value="1"/>
</dbReference>
<evidence type="ECO:0000256" key="3">
    <source>
        <dbReference type="ARBA" id="ARBA00022777"/>
    </source>
</evidence>
<name>A0A559K8D4_9BACL</name>
<evidence type="ECO:0000256" key="2">
    <source>
        <dbReference type="ARBA" id="ARBA00022679"/>
    </source>
</evidence>
<comment type="caution">
    <text evidence="5">The sequence shown here is derived from an EMBL/GenBank/DDBJ whole genome shotgun (WGS) entry which is preliminary data.</text>
</comment>
<dbReference type="OrthoDB" id="8434698at2"/>
<evidence type="ECO:0000256" key="1">
    <source>
        <dbReference type="ARBA" id="ARBA00009156"/>
    </source>
</evidence>
<dbReference type="PANTHER" id="PTHR10196:SF67">
    <property type="entry name" value="SEDOHEPTULOKINASE"/>
    <property type="match status" value="1"/>
</dbReference>
<dbReference type="GO" id="GO:0006071">
    <property type="term" value="P:glycerol metabolic process"/>
    <property type="evidence" value="ECO:0007669"/>
    <property type="project" value="TreeGrafter"/>
</dbReference>
<evidence type="ECO:0000313" key="6">
    <source>
        <dbReference type="Proteomes" id="UP000317036"/>
    </source>
</evidence>
<dbReference type="InterPro" id="IPR018484">
    <property type="entry name" value="FGGY_N"/>
</dbReference>
<dbReference type="GO" id="GO:0005829">
    <property type="term" value="C:cytosol"/>
    <property type="evidence" value="ECO:0007669"/>
    <property type="project" value="TreeGrafter"/>
</dbReference>
<accession>A0A559K8D4</accession>
<sequence>MKFLGIDIGSSYLKAALFDLSECRIQSIRKIKAPEFVPHASSNFKENDPIDFLNRVVEMIDQYLDEDLDIQGIVFSTQMHGFVLTDESGEPISNFIGWQDRRALERVEDSNETYLEWLERLMDSRVHNVNGVCSLYHWVLHHPKEKAWFCTLGDFIISKLSGEKPACHLTNAASTGMVNLEQGEWDWKLIRTLGLDHIVFPPIVKESAATGIYRTRNQQISLYPAVGDQQAALLGSFIRPDQDLVLNIGTGAQMCILDQHPTFGSYETRPFFEGMYFRTLSHIPGGRSLQVLVDFIKGVGEKIYGQAEIEDGEIWGRVDRYLAFIQETDLQVNVSFFNSSMQPDEGSVRNIKEHNFKVEDLFLGALNNMADQYLKHYRILKSPQENQVNRVICAGGVVRKSPILFNLIGERFSMPCELSPFSEDTLVGLFRIALVCAQTHETLESTFDVMEKLQM</sequence>
<dbReference type="InterPro" id="IPR000577">
    <property type="entry name" value="Carb_kinase_FGGY"/>
</dbReference>